<evidence type="ECO:0000256" key="6">
    <source>
        <dbReference type="ARBA" id="ARBA00022989"/>
    </source>
</evidence>
<dbReference type="EMBL" id="DTFF01000064">
    <property type="protein sequence ID" value="HGI88243.1"/>
    <property type="molecule type" value="Genomic_DNA"/>
</dbReference>
<dbReference type="AlphaFoldDB" id="A0A7C4FGJ3"/>
<keyword evidence="7 8" id="KW-0472">Membrane</keyword>
<evidence type="ECO:0000313" key="10">
    <source>
        <dbReference type="EMBL" id="HGI88243.1"/>
    </source>
</evidence>
<evidence type="ECO:0000256" key="3">
    <source>
        <dbReference type="ARBA" id="ARBA00022676"/>
    </source>
</evidence>
<keyword evidence="2" id="KW-1003">Cell membrane</keyword>
<dbReference type="InterPro" id="IPR038731">
    <property type="entry name" value="RgtA/B/C-like"/>
</dbReference>
<evidence type="ECO:0000256" key="2">
    <source>
        <dbReference type="ARBA" id="ARBA00022475"/>
    </source>
</evidence>
<keyword evidence="3" id="KW-0328">Glycosyltransferase</keyword>
<evidence type="ECO:0000259" key="9">
    <source>
        <dbReference type="Pfam" id="PF13231"/>
    </source>
</evidence>
<feature type="transmembrane region" description="Helical" evidence="8">
    <location>
        <begin position="224"/>
        <end position="247"/>
    </location>
</feature>
<dbReference type="PANTHER" id="PTHR33908:SF11">
    <property type="entry name" value="MEMBRANE PROTEIN"/>
    <property type="match status" value="1"/>
</dbReference>
<feature type="transmembrane region" description="Helical" evidence="8">
    <location>
        <begin position="377"/>
        <end position="399"/>
    </location>
</feature>
<feature type="domain" description="Glycosyltransferase RgtA/B/C/D-like" evidence="9">
    <location>
        <begin position="157"/>
        <end position="280"/>
    </location>
</feature>
<gene>
    <name evidence="10" type="ORF">ENV14_07665</name>
</gene>
<feature type="transmembrane region" description="Helical" evidence="8">
    <location>
        <begin position="411"/>
        <end position="428"/>
    </location>
</feature>
<accession>A0A7C4FGJ3</accession>
<evidence type="ECO:0000256" key="7">
    <source>
        <dbReference type="ARBA" id="ARBA00023136"/>
    </source>
</evidence>
<feature type="transmembrane region" description="Helical" evidence="8">
    <location>
        <begin position="434"/>
        <end position="451"/>
    </location>
</feature>
<dbReference type="GO" id="GO:0016763">
    <property type="term" value="F:pentosyltransferase activity"/>
    <property type="evidence" value="ECO:0007669"/>
    <property type="project" value="TreeGrafter"/>
</dbReference>
<keyword evidence="5 8" id="KW-0812">Transmembrane</keyword>
<organism evidence="10">
    <name type="scientific">Ignisphaera aggregans</name>
    <dbReference type="NCBI Taxonomy" id="334771"/>
    <lineage>
        <taxon>Archaea</taxon>
        <taxon>Thermoproteota</taxon>
        <taxon>Thermoprotei</taxon>
        <taxon>Desulfurococcales</taxon>
        <taxon>Desulfurococcaceae</taxon>
        <taxon>Ignisphaera</taxon>
    </lineage>
</organism>
<protein>
    <submittedName>
        <fullName evidence="10">Phospholipid carrier-dependent glycosyltransferase</fullName>
    </submittedName>
</protein>
<feature type="transmembrane region" description="Helical" evidence="8">
    <location>
        <begin position="177"/>
        <end position="198"/>
    </location>
</feature>
<name>A0A7C4FGJ3_9CREN</name>
<evidence type="ECO:0000256" key="5">
    <source>
        <dbReference type="ARBA" id="ARBA00022692"/>
    </source>
</evidence>
<keyword evidence="4 10" id="KW-0808">Transferase</keyword>
<comment type="subcellular location">
    <subcellularLocation>
        <location evidence="1">Cell membrane</location>
        <topology evidence="1">Multi-pass membrane protein</topology>
    </subcellularLocation>
</comment>
<dbReference type="InterPro" id="IPR050297">
    <property type="entry name" value="LipidA_mod_glycosyltrf_83"/>
</dbReference>
<evidence type="ECO:0000256" key="4">
    <source>
        <dbReference type="ARBA" id="ARBA00022679"/>
    </source>
</evidence>
<feature type="transmembrane region" description="Helical" evidence="8">
    <location>
        <begin position="254"/>
        <end position="280"/>
    </location>
</feature>
<dbReference type="GO" id="GO:0008610">
    <property type="term" value="P:lipid biosynthetic process"/>
    <property type="evidence" value="ECO:0007669"/>
    <property type="project" value="UniProtKB-ARBA"/>
</dbReference>
<dbReference type="Pfam" id="PF13231">
    <property type="entry name" value="PMT_2"/>
    <property type="match status" value="1"/>
</dbReference>
<comment type="caution">
    <text evidence="10">The sequence shown here is derived from an EMBL/GenBank/DDBJ whole genome shotgun (WGS) entry which is preliminary data.</text>
</comment>
<evidence type="ECO:0000256" key="1">
    <source>
        <dbReference type="ARBA" id="ARBA00004651"/>
    </source>
</evidence>
<evidence type="ECO:0000256" key="8">
    <source>
        <dbReference type="SAM" id="Phobius"/>
    </source>
</evidence>
<keyword evidence="6 8" id="KW-1133">Transmembrane helix</keyword>
<dbReference type="PANTHER" id="PTHR33908">
    <property type="entry name" value="MANNOSYLTRANSFERASE YKCB-RELATED"/>
    <property type="match status" value="1"/>
</dbReference>
<proteinExistence type="predicted"/>
<feature type="transmembrane region" description="Helical" evidence="8">
    <location>
        <begin position="300"/>
        <end position="321"/>
    </location>
</feature>
<feature type="transmembrane region" description="Helical" evidence="8">
    <location>
        <begin position="12"/>
        <end position="33"/>
    </location>
</feature>
<reference evidence="10" key="1">
    <citation type="journal article" date="2020" name="mSystems">
        <title>Genome- and Community-Level Interaction Insights into Carbon Utilization and Element Cycling Functions of Hydrothermarchaeota in Hydrothermal Sediment.</title>
        <authorList>
            <person name="Zhou Z."/>
            <person name="Liu Y."/>
            <person name="Xu W."/>
            <person name="Pan J."/>
            <person name="Luo Z.H."/>
            <person name="Li M."/>
        </authorList>
    </citation>
    <scope>NUCLEOTIDE SEQUENCE [LARGE SCALE GENOMIC DNA]</scope>
    <source>
        <strain evidence="10">SpSt-732</strain>
    </source>
</reference>
<sequence>MNQHSLENCIVSAILILIIAVHAYLTVLQAINLENEEVSRFHMGAKGYVSDEVWYVDAARNILRKIFNLEPKQSGSTFNATLIYASKEDAVKATQYAQMYGVTILSTEFAHLNAMYVSAKSREAIDAFGKATNAIDVVYGWILGDANNINDYLNLEHPPTAKYLIALSMLLLGDRPLYWRIPSIIMGVLTVLLTFFVVKRLTKYEELGLVTAAAVAVDPLVRNLASIALLDIFVTAFTLLAIFFAVSKKYRESLLVLGLASAFKFTALLAFIPILLLYISELIERGVNRFTEILNKSIESLLLTALSFVFFQLLVSAPIILKIGFGPWLQQSIFGALSWHLSTKCIGSGCPIASAPWDWFFGMNSFPLYIYPSGYTLYAQGFAPAYTLSLILMIFTVAYRFQKSKPLSKKPWVMLSGLFSAYLLLWIAGSRTQYSFYAVQLTPFIYIYLVAQIYEFLKRDSVIHVLISWKKFLELLWQALLLLLG</sequence>
<dbReference type="GO" id="GO:0005886">
    <property type="term" value="C:plasma membrane"/>
    <property type="evidence" value="ECO:0007669"/>
    <property type="project" value="UniProtKB-SubCell"/>
</dbReference>